<dbReference type="Pfam" id="PF02195">
    <property type="entry name" value="ParB_N"/>
    <property type="match status" value="1"/>
</dbReference>
<comment type="similarity">
    <text evidence="1">Belongs to the ParB family.</text>
</comment>
<dbReference type="FunFam" id="3.90.1530.30:FF:000001">
    <property type="entry name" value="Chromosome partitioning protein ParB"/>
    <property type="match status" value="1"/>
</dbReference>
<accession>A0A5M6CRC2</accession>
<dbReference type="InterPro" id="IPR004437">
    <property type="entry name" value="ParB/RepB/Spo0J"/>
</dbReference>
<organism evidence="5 6">
    <name type="scientific">Taibaiella lutea</name>
    <dbReference type="NCBI Taxonomy" id="2608001"/>
    <lineage>
        <taxon>Bacteria</taxon>
        <taxon>Pseudomonadati</taxon>
        <taxon>Bacteroidota</taxon>
        <taxon>Chitinophagia</taxon>
        <taxon>Chitinophagales</taxon>
        <taxon>Chitinophagaceae</taxon>
        <taxon>Taibaiella</taxon>
    </lineage>
</organism>
<sequence>MTNSNNKKKALGLGIKALLNNIDEELKATADSLPAASNKNTAAVVGGRIPMEQIEVNPKQPRHDFDEQALKELSESIALHDIIQPITVAKMANGKFRLISGERRFRASKMAGLKDIPAYIRTADDQELLELALLENLQRENLNAIEISLSYKRLMDECSLTQEQVADRMKKERSTVANYLRLLKLPPDIQKSVRDGLLSMGHARAIIGLENVEEQLYVYREAITKGLSVRQVEALVKNMVHEKKPLEKTENKEVKLPPAYKRIQDNMSTHFSTKVSLERKKNGKGSIMIEFYNDEDLERIMEAMKI</sequence>
<dbReference type="SUPFAM" id="SSF109709">
    <property type="entry name" value="KorB DNA-binding domain-like"/>
    <property type="match status" value="1"/>
</dbReference>
<evidence type="ECO:0000313" key="6">
    <source>
        <dbReference type="Proteomes" id="UP000323632"/>
    </source>
</evidence>
<proteinExistence type="inferred from homology"/>
<dbReference type="InterPro" id="IPR003115">
    <property type="entry name" value="ParB_N"/>
</dbReference>
<dbReference type="GO" id="GO:0045881">
    <property type="term" value="P:positive regulation of sporulation resulting in formation of a cellular spore"/>
    <property type="evidence" value="ECO:0007669"/>
    <property type="project" value="TreeGrafter"/>
</dbReference>
<keyword evidence="2" id="KW-0159">Chromosome partition</keyword>
<name>A0A5M6CRC2_9BACT</name>
<dbReference type="Gene3D" id="3.90.1530.30">
    <property type="match status" value="1"/>
</dbReference>
<dbReference type="PANTHER" id="PTHR33375:SF1">
    <property type="entry name" value="CHROMOSOME-PARTITIONING PROTEIN PARB-RELATED"/>
    <property type="match status" value="1"/>
</dbReference>
<dbReference type="Pfam" id="PF23552">
    <property type="entry name" value="ParB_C"/>
    <property type="match status" value="1"/>
</dbReference>
<dbReference type="Gene3D" id="1.10.10.2830">
    <property type="match status" value="1"/>
</dbReference>
<reference evidence="5 6" key="1">
    <citation type="submission" date="2019-09" db="EMBL/GenBank/DDBJ databases">
        <title>Genome sequence and assembly of Taibaiella sp.</title>
        <authorList>
            <person name="Chhetri G."/>
        </authorList>
    </citation>
    <scope>NUCLEOTIDE SEQUENCE [LARGE SCALE GENOMIC DNA]</scope>
    <source>
        <strain evidence="5 6">KVB11</strain>
    </source>
</reference>
<dbReference type="GO" id="GO:0005694">
    <property type="term" value="C:chromosome"/>
    <property type="evidence" value="ECO:0007669"/>
    <property type="project" value="TreeGrafter"/>
</dbReference>
<evidence type="ECO:0000256" key="2">
    <source>
        <dbReference type="ARBA" id="ARBA00022829"/>
    </source>
</evidence>
<dbReference type="InterPro" id="IPR041468">
    <property type="entry name" value="HTH_ParB/Spo0J"/>
</dbReference>
<keyword evidence="6" id="KW-1185">Reference proteome</keyword>
<dbReference type="EMBL" id="VWSH01000001">
    <property type="protein sequence ID" value="KAA5537516.1"/>
    <property type="molecule type" value="Genomic_DNA"/>
</dbReference>
<keyword evidence="3" id="KW-0238">DNA-binding</keyword>
<evidence type="ECO:0000256" key="1">
    <source>
        <dbReference type="ARBA" id="ARBA00006295"/>
    </source>
</evidence>
<dbReference type="AlphaFoldDB" id="A0A5M6CRC2"/>
<dbReference type="GO" id="GO:0003677">
    <property type="term" value="F:DNA binding"/>
    <property type="evidence" value="ECO:0007669"/>
    <property type="project" value="UniProtKB-KW"/>
</dbReference>
<gene>
    <name evidence="5" type="ORF">F0919_03350</name>
</gene>
<dbReference type="Pfam" id="PF17762">
    <property type="entry name" value="HTH_ParB"/>
    <property type="match status" value="1"/>
</dbReference>
<dbReference type="FunFam" id="1.10.10.2830:FF:000001">
    <property type="entry name" value="Chromosome partitioning protein ParB"/>
    <property type="match status" value="1"/>
</dbReference>
<dbReference type="CDD" id="cd16393">
    <property type="entry name" value="SPO0J_N"/>
    <property type="match status" value="1"/>
</dbReference>
<dbReference type="SMART" id="SM00470">
    <property type="entry name" value="ParB"/>
    <property type="match status" value="1"/>
</dbReference>
<dbReference type="GO" id="GO:0007059">
    <property type="term" value="P:chromosome segregation"/>
    <property type="evidence" value="ECO:0007669"/>
    <property type="project" value="UniProtKB-KW"/>
</dbReference>
<dbReference type="PANTHER" id="PTHR33375">
    <property type="entry name" value="CHROMOSOME-PARTITIONING PROTEIN PARB-RELATED"/>
    <property type="match status" value="1"/>
</dbReference>
<evidence type="ECO:0000259" key="4">
    <source>
        <dbReference type="SMART" id="SM00470"/>
    </source>
</evidence>
<evidence type="ECO:0000313" key="5">
    <source>
        <dbReference type="EMBL" id="KAA5537516.1"/>
    </source>
</evidence>
<dbReference type="InterPro" id="IPR057240">
    <property type="entry name" value="ParB_dimer_C"/>
</dbReference>
<dbReference type="SUPFAM" id="SSF110849">
    <property type="entry name" value="ParB/Sulfiredoxin"/>
    <property type="match status" value="1"/>
</dbReference>
<dbReference type="InterPro" id="IPR036086">
    <property type="entry name" value="ParB/Sulfiredoxin_sf"/>
</dbReference>
<comment type="caution">
    <text evidence="5">The sequence shown here is derived from an EMBL/GenBank/DDBJ whole genome shotgun (WGS) entry which is preliminary data.</text>
</comment>
<dbReference type="Proteomes" id="UP000323632">
    <property type="component" value="Unassembled WGS sequence"/>
</dbReference>
<feature type="domain" description="ParB-like N-terminal" evidence="4">
    <location>
        <begin position="47"/>
        <end position="137"/>
    </location>
</feature>
<evidence type="ECO:0000256" key="3">
    <source>
        <dbReference type="ARBA" id="ARBA00023125"/>
    </source>
</evidence>
<protein>
    <submittedName>
        <fullName evidence="5">ParB/RepB/Spo0J family partition protein</fullName>
    </submittedName>
</protein>
<dbReference type="NCBIfam" id="TIGR00180">
    <property type="entry name" value="parB_part"/>
    <property type="match status" value="1"/>
</dbReference>
<dbReference type="InterPro" id="IPR050336">
    <property type="entry name" value="Chromosome_partition/occlusion"/>
</dbReference>